<dbReference type="SMART" id="SM00530">
    <property type="entry name" value="HTH_XRE"/>
    <property type="match status" value="1"/>
</dbReference>
<dbReference type="SUPFAM" id="SSF47413">
    <property type="entry name" value="lambda repressor-like DNA-binding domains"/>
    <property type="match status" value="1"/>
</dbReference>
<dbReference type="CDD" id="cd00093">
    <property type="entry name" value="HTH_XRE"/>
    <property type="match status" value="1"/>
</dbReference>
<dbReference type="Proteomes" id="UP000010797">
    <property type="component" value="Chromosome"/>
</dbReference>
<dbReference type="Pfam" id="PF01381">
    <property type="entry name" value="HTH_3"/>
    <property type="match status" value="1"/>
</dbReference>
<feature type="domain" description="HTH cro/C1-type" evidence="1">
    <location>
        <begin position="8"/>
        <end position="63"/>
    </location>
</feature>
<evidence type="ECO:0000313" key="2">
    <source>
        <dbReference type="EMBL" id="AGA68438.1"/>
    </source>
</evidence>
<dbReference type="EMBL" id="CP003344">
    <property type="protein sequence ID" value="AGA68438.1"/>
    <property type="molecule type" value="Genomic_DNA"/>
</dbReference>
<accession>L0F651</accession>
<sequence>MVALGDYLSVHRVAQKISIRKLASLANLSHTEIYRLENGERKHPSPNVLKSIALALHLNYNELMKVAGYLDESSTSEGHSRREINVKDLTELELEEVEKFIEYLRHKRRQV</sequence>
<organism evidence="2 3">
    <name type="scientific">Desulfitobacterium dichloroeliminans (strain LMG P-21439 / DCA1)</name>
    <dbReference type="NCBI Taxonomy" id="871963"/>
    <lineage>
        <taxon>Bacteria</taxon>
        <taxon>Bacillati</taxon>
        <taxon>Bacillota</taxon>
        <taxon>Clostridia</taxon>
        <taxon>Eubacteriales</taxon>
        <taxon>Desulfitobacteriaceae</taxon>
        <taxon>Desulfitobacterium</taxon>
    </lineage>
</organism>
<proteinExistence type="predicted"/>
<keyword evidence="3" id="KW-1185">Reference proteome</keyword>
<evidence type="ECO:0000313" key="3">
    <source>
        <dbReference type="Proteomes" id="UP000010797"/>
    </source>
</evidence>
<dbReference type="Gene3D" id="1.10.260.40">
    <property type="entry name" value="lambda repressor-like DNA-binding domains"/>
    <property type="match status" value="1"/>
</dbReference>
<dbReference type="InterPro" id="IPR010982">
    <property type="entry name" value="Lambda_DNA-bd_dom_sf"/>
</dbReference>
<dbReference type="eggNOG" id="COG1396">
    <property type="taxonomic scope" value="Bacteria"/>
</dbReference>
<dbReference type="GO" id="GO:0003677">
    <property type="term" value="F:DNA binding"/>
    <property type="evidence" value="ECO:0007669"/>
    <property type="project" value="InterPro"/>
</dbReference>
<dbReference type="OrthoDB" id="9812960at2"/>
<dbReference type="PROSITE" id="PS50943">
    <property type="entry name" value="HTH_CROC1"/>
    <property type="match status" value="1"/>
</dbReference>
<dbReference type="KEGG" id="ddl:Desdi_0918"/>
<gene>
    <name evidence="2" type="ordered locus">Desdi_0918</name>
</gene>
<name>L0F651_DESDL</name>
<protein>
    <submittedName>
        <fullName evidence="2">Helix-turn-helix protein</fullName>
    </submittedName>
</protein>
<dbReference type="STRING" id="871963.Desdi_0918"/>
<dbReference type="InterPro" id="IPR001387">
    <property type="entry name" value="Cro/C1-type_HTH"/>
</dbReference>
<dbReference type="AlphaFoldDB" id="L0F651"/>
<dbReference type="HOGENOM" id="CLU_066192_4_9_9"/>
<dbReference type="RefSeq" id="WP_015261438.1">
    <property type="nucleotide sequence ID" value="NC_019903.1"/>
</dbReference>
<reference evidence="3" key="1">
    <citation type="submission" date="2012-02" db="EMBL/GenBank/DDBJ databases">
        <title>Complete sequence of Desulfitobacterium dichloroeliminans LMG P-21439.</title>
        <authorList>
            <person name="Lucas S."/>
            <person name="Han J."/>
            <person name="Lapidus A."/>
            <person name="Cheng J.-F."/>
            <person name="Goodwin L."/>
            <person name="Pitluck S."/>
            <person name="Peters L."/>
            <person name="Ovchinnikova G."/>
            <person name="Teshima H."/>
            <person name="Detter J.C."/>
            <person name="Han C."/>
            <person name="Tapia R."/>
            <person name="Land M."/>
            <person name="Hauser L."/>
            <person name="Kyrpides N."/>
            <person name="Ivanova N."/>
            <person name="Pagani I."/>
            <person name="Kruse T."/>
            <person name="de Vos W.M."/>
            <person name="Boon N."/>
            <person name="Smidt H."/>
            <person name="Woyke T."/>
        </authorList>
    </citation>
    <scope>NUCLEOTIDE SEQUENCE [LARGE SCALE GENOMIC DNA]</scope>
    <source>
        <strain evidence="3">LMG P-21439 / DCA1</strain>
    </source>
</reference>
<evidence type="ECO:0000259" key="1">
    <source>
        <dbReference type="PROSITE" id="PS50943"/>
    </source>
</evidence>